<organism evidence="1 2">
    <name type="scientific">Nitrobacter hamburgensis (strain DSM 10229 / NCIMB 13809 / X14)</name>
    <dbReference type="NCBI Taxonomy" id="323097"/>
    <lineage>
        <taxon>Bacteria</taxon>
        <taxon>Pseudomonadati</taxon>
        <taxon>Pseudomonadota</taxon>
        <taxon>Alphaproteobacteria</taxon>
        <taxon>Hyphomicrobiales</taxon>
        <taxon>Nitrobacteraceae</taxon>
        <taxon>Nitrobacter</taxon>
    </lineage>
</organism>
<dbReference type="InterPro" id="IPR006498">
    <property type="entry name" value="Tail_tube"/>
</dbReference>
<accession>Q1QI90</accession>
<evidence type="ECO:0000313" key="2">
    <source>
        <dbReference type="Proteomes" id="UP000001953"/>
    </source>
</evidence>
<reference evidence="1 2" key="1">
    <citation type="submission" date="2006-03" db="EMBL/GenBank/DDBJ databases">
        <title>Complete sequence of chromosome of Nitrobacter hamburgensis X14.</title>
        <authorList>
            <consortium name="US DOE Joint Genome Institute"/>
            <person name="Copeland A."/>
            <person name="Lucas S."/>
            <person name="Lapidus A."/>
            <person name="Barry K."/>
            <person name="Detter J.C."/>
            <person name="Glavina del Rio T."/>
            <person name="Hammon N."/>
            <person name="Israni S."/>
            <person name="Dalin E."/>
            <person name="Tice H."/>
            <person name="Pitluck S."/>
            <person name="Chain P."/>
            <person name="Malfatti S."/>
            <person name="Shin M."/>
            <person name="Vergez L."/>
            <person name="Schmutz J."/>
            <person name="Larimer F."/>
            <person name="Land M."/>
            <person name="Hauser L."/>
            <person name="Kyrpides N."/>
            <person name="Ivanova N."/>
            <person name="Ward B."/>
            <person name="Arp D."/>
            <person name="Klotz M."/>
            <person name="Stein L."/>
            <person name="O'Mullan G."/>
            <person name="Starkenburg S."/>
            <person name="Sayavedra L."/>
            <person name="Poret-Peterson A.T."/>
            <person name="Gentry M.E."/>
            <person name="Bruce D."/>
            <person name="Richardson P."/>
        </authorList>
    </citation>
    <scope>NUCLEOTIDE SEQUENCE [LARGE SCALE GENOMIC DNA]</scope>
    <source>
        <strain evidence="2">DSM 10229 / NCIMB 13809 / X14</strain>
    </source>
</reference>
<protein>
    <submittedName>
        <fullName evidence="1">Phage major tail tube protein</fullName>
    </submittedName>
</protein>
<dbReference type="STRING" id="323097.Nham_3325"/>
<dbReference type="HOGENOM" id="CLU_130297_2_0_5"/>
<gene>
    <name evidence="1" type="ordered locus">Nham_3325</name>
</gene>
<proteinExistence type="predicted"/>
<dbReference type="KEGG" id="nha:Nham_3325"/>
<dbReference type="OrthoDB" id="7834326at2"/>
<dbReference type="NCBIfam" id="TIGR01611">
    <property type="entry name" value="tail_tube"/>
    <property type="match status" value="1"/>
</dbReference>
<name>Q1QI90_NITHX</name>
<keyword evidence="2" id="KW-1185">Reference proteome</keyword>
<dbReference type="EMBL" id="CP000319">
    <property type="protein sequence ID" value="ABE64057.1"/>
    <property type="molecule type" value="Genomic_DNA"/>
</dbReference>
<sequence>MPSSSDMPRYILRNCTIFADRVSKIGQASEITLPVPTEKVEEMRNAGMVMPIDVPMGYEKAESSFKLTGFDPQVITLFGLAVGQEREFMVTGALAHEDGTIINATAYIRGRLIKNDHGSWKPGEAGENDFQITLRYYRLEVDGRTLIEMTPFDVSIGGQSQTSSIRAALLA</sequence>
<dbReference type="AlphaFoldDB" id="Q1QI90"/>
<dbReference type="Proteomes" id="UP000001953">
    <property type="component" value="Chromosome"/>
</dbReference>
<dbReference type="Pfam" id="PF04985">
    <property type="entry name" value="Phage_tube"/>
    <property type="match status" value="1"/>
</dbReference>
<dbReference type="eggNOG" id="COG3498">
    <property type="taxonomic scope" value="Bacteria"/>
</dbReference>
<dbReference type="RefSeq" id="WP_011511710.1">
    <property type="nucleotide sequence ID" value="NC_007964.1"/>
</dbReference>
<evidence type="ECO:0000313" key="1">
    <source>
        <dbReference type="EMBL" id="ABE64057.1"/>
    </source>
</evidence>